<reference evidence="2" key="1">
    <citation type="submission" date="2023-01" db="EMBL/GenBank/DDBJ databases">
        <title>Metagenome sequencing of chrysophaentin producing Chrysophaeum taylorii.</title>
        <authorList>
            <person name="Davison J."/>
            <person name="Bewley C."/>
        </authorList>
    </citation>
    <scope>NUCLEOTIDE SEQUENCE</scope>
    <source>
        <strain evidence="2">NIES-1699</strain>
    </source>
</reference>
<dbReference type="GO" id="GO:0005524">
    <property type="term" value="F:ATP binding"/>
    <property type="evidence" value="ECO:0007669"/>
    <property type="project" value="InterPro"/>
</dbReference>
<keyword evidence="3" id="KW-1185">Reference proteome</keyword>
<protein>
    <recommendedName>
        <fullName evidence="1">Protein kinase domain-containing protein</fullName>
    </recommendedName>
</protein>
<evidence type="ECO:0000313" key="2">
    <source>
        <dbReference type="EMBL" id="KAJ8599866.1"/>
    </source>
</evidence>
<dbReference type="InterPro" id="IPR011009">
    <property type="entry name" value="Kinase-like_dom_sf"/>
</dbReference>
<proteinExistence type="predicted"/>
<gene>
    <name evidence="2" type="ORF">CTAYLR_009588</name>
</gene>
<dbReference type="Gene3D" id="1.10.510.10">
    <property type="entry name" value="Transferase(Phosphotransferase) domain 1"/>
    <property type="match status" value="1"/>
</dbReference>
<sequence>MVGELSADSRLDSSSECEWFGDLTYRSSNGVEKRSPGIAVDVMNFGESVTEPVGGGSQGTIYKQGKFAVKVLRRPHGAKLLENFRREAHILARLDLPSACRLRAVGVALGSPCIVLDWVESDLAREMANRWPNAARLRIAADLASALEHLHAGRAIGDGLAIIHRDVKPGNLGITASGQLKLLDFGNAAVVPRTSGKAWQLTGGAGSARYMAPEVALRAFRYGVEVDVYSFALTVWEFLGLKGVPFPNFTYADHIAYVARDGRRPKIPKSWHPRLAALVQASWAPQPAARPTAAALTKSLKDLIEDPNVGDPLLTPSYFPPWRRRRRPSK</sequence>
<evidence type="ECO:0000313" key="3">
    <source>
        <dbReference type="Proteomes" id="UP001230188"/>
    </source>
</evidence>
<dbReference type="SMART" id="SM00220">
    <property type="entry name" value="S_TKc"/>
    <property type="match status" value="1"/>
</dbReference>
<dbReference type="GO" id="GO:0004674">
    <property type="term" value="F:protein serine/threonine kinase activity"/>
    <property type="evidence" value="ECO:0007669"/>
    <property type="project" value="TreeGrafter"/>
</dbReference>
<dbReference type="SUPFAM" id="SSF56112">
    <property type="entry name" value="Protein kinase-like (PK-like)"/>
    <property type="match status" value="1"/>
</dbReference>
<dbReference type="InterPro" id="IPR000719">
    <property type="entry name" value="Prot_kinase_dom"/>
</dbReference>
<dbReference type="Proteomes" id="UP001230188">
    <property type="component" value="Unassembled WGS sequence"/>
</dbReference>
<comment type="caution">
    <text evidence="2">The sequence shown here is derived from an EMBL/GenBank/DDBJ whole genome shotgun (WGS) entry which is preliminary data.</text>
</comment>
<dbReference type="AlphaFoldDB" id="A0AAD7XIR6"/>
<feature type="domain" description="Protein kinase" evidence="1">
    <location>
        <begin position="47"/>
        <end position="314"/>
    </location>
</feature>
<organism evidence="2 3">
    <name type="scientific">Chrysophaeum taylorii</name>
    <dbReference type="NCBI Taxonomy" id="2483200"/>
    <lineage>
        <taxon>Eukaryota</taxon>
        <taxon>Sar</taxon>
        <taxon>Stramenopiles</taxon>
        <taxon>Ochrophyta</taxon>
        <taxon>Pelagophyceae</taxon>
        <taxon>Pelagomonadales</taxon>
        <taxon>Pelagomonadaceae</taxon>
        <taxon>Chrysophaeum</taxon>
    </lineage>
</organism>
<dbReference type="PROSITE" id="PS50011">
    <property type="entry name" value="PROTEIN_KINASE_DOM"/>
    <property type="match status" value="1"/>
</dbReference>
<dbReference type="InterPro" id="IPR051681">
    <property type="entry name" value="Ser/Thr_Kinases-Pseudokinases"/>
</dbReference>
<name>A0AAD7XIR6_9STRA</name>
<dbReference type="InterPro" id="IPR001245">
    <property type="entry name" value="Ser-Thr/Tyr_kinase_cat_dom"/>
</dbReference>
<evidence type="ECO:0000259" key="1">
    <source>
        <dbReference type="PROSITE" id="PS50011"/>
    </source>
</evidence>
<dbReference type="Gene3D" id="3.30.200.20">
    <property type="entry name" value="Phosphorylase Kinase, domain 1"/>
    <property type="match status" value="1"/>
</dbReference>
<dbReference type="PANTHER" id="PTHR44329">
    <property type="entry name" value="SERINE/THREONINE-PROTEIN KINASE TNNI3K-RELATED"/>
    <property type="match status" value="1"/>
</dbReference>
<accession>A0AAD7XIR6</accession>
<dbReference type="EMBL" id="JAQMWT010000536">
    <property type="protein sequence ID" value="KAJ8599866.1"/>
    <property type="molecule type" value="Genomic_DNA"/>
</dbReference>
<dbReference type="Pfam" id="PF07714">
    <property type="entry name" value="PK_Tyr_Ser-Thr"/>
    <property type="match status" value="1"/>
</dbReference>